<dbReference type="InterPro" id="IPR046348">
    <property type="entry name" value="SIS_dom_sf"/>
</dbReference>
<sequence length="198" mass="21402">MTTATVTENTIQSPTSFRYCEQIIVQELADVLDHVDEAQIDALVDLIANARKVFFVGVGRVKLALEAIAKRLAHLGVDTVMVGQITEPAICEKDLLIVGSGSGKTGFPLFIAGKAKSFGAKVARIGIVEDCPMKQYTDLFVHVPAAGKPGSGTKPSQQPMTSLFEQSLLLVGDAIAMSMVRKRNLDLDSLWEYHANLE</sequence>
<dbReference type="RefSeq" id="WP_131206164.1">
    <property type="nucleotide sequence ID" value="NZ_JBJNPK010000007.1"/>
</dbReference>
<proteinExistence type="inferred from homology"/>
<comment type="similarity">
    <text evidence="1">Belongs to the SIS family. PHI subfamily.</text>
</comment>
<dbReference type="EMBL" id="SHTF01000024">
    <property type="protein sequence ID" value="TCF62878.1"/>
    <property type="molecule type" value="Genomic_DNA"/>
</dbReference>
<keyword evidence="3" id="KW-0413">Isomerase</keyword>
<reference evidence="3 4" key="1">
    <citation type="journal article" date="2018" name="Sci. Rep.">
        <title>Genomic diversity and distribution of Bifidobacterium longum subsp. longum across the human lifespan.</title>
        <authorList>
            <person name="Odamaki T."/>
            <person name="Bottacini F."/>
            <person name="Kato K."/>
            <person name="Mitsuyama E."/>
            <person name="Yoshida K."/>
            <person name="Horigome A."/>
            <person name="Xiao J.Z."/>
            <person name="van Sinderen D."/>
        </authorList>
    </citation>
    <scope>NUCLEOTIDE SEQUENCE [LARGE SCALE GENOMIC DNA]</scope>
    <source>
        <strain evidence="3 4">MCC10116</strain>
    </source>
</reference>
<dbReference type="InterPro" id="IPR001347">
    <property type="entry name" value="SIS_dom"/>
</dbReference>
<dbReference type="PANTHER" id="PTHR43443:SF1">
    <property type="entry name" value="3-HEXULOSE-6-PHOSPHATE ISOMERASE"/>
    <property type="match status" value="1"/>
</dbReference>
<dbReference type="Proteomes" id="UP000292787">
    <property type="component" value="Unassembled WGS sequence"/>
</dbReference>
<dbReference type="Pfam" id="PF01380">
    <property type="entry name" value="SIS"/>
    <property type="match status" value="1"/>
</dbReference>
<dbReference type="GO" id="GO:0097367">
    <property type="term" value="F:carbohydrate derivative binding"/>
    <property type="evidence" value="ECO:0007669"/>
    <property type="project" value="InterPro"/>
</dbReference>
<name>A0A4V2NA64_BIFLL</name>
<gene>
    <name evidence="3" type="ORF">MCC10116_1784</name>
</gene>
<dbReference type="PANTHER" id="PTHR43443">
    <property type="entry name" value="3-HEXULOSE-6-PHOSPHATE ISOMERASE"/>
    <property type="match status" value="1"/>
</dbReference>
<evidence type="ECO:0000259" key="2">
    <source>
        <dbReference type="PROSITE" id="PS51464"/>
    </source>
</evidence>
<dbReference type="GO" id="GO:0016853">
    <property type="term" value="F:isomerase activity"/>
    <property type="evidence" value="ECO:0007669"/>
    <property type="project" value="UniProtKB-KW"/>
</dbReference>
<dbReference type="InterPro" id="IPR017552">
    <property type="entry name" value="PHI/rmpB"/>
</dbReference>
<evidence type="ECO:0000313" key="3">
    <source>
        <dbReference type="EMBL" id="TCF62878.1"/>
    </source>
</evidence>
<organism evidence="3 4">
    <name type="scientific">Bifidobacterium longum subsp. longum</name>
    <dbReference type="NCBI Taxonomy" id="1679"/>
    <lineage>
        <taxon>Bacteria</taxon>
        <taxon>Bacillati</taxon>
        <taxon>Actinomycetota</taxon>
        <taxon>Actinomycetes</taxon>
        <taxon>Bifidobacteriales</taxon>
        <taxon>Bifidobacteriaceae</taxon>
        <taxon>Bifidobacterium</taxon>
    </lineage>
</organism>
<dbReference type="NCBIfam" id="TIGR03127">
    <property type="entry name" value="RuMP_HxlB"/>
    <property type="match status" value="1"/>
</dbReference>
<evidence type="ECO:0000313" key="4">
    <source>
        <dbReference type="Proteomes" id="UP000292787"/>
    </source>
</evidence>
<evidence type="ECO:0000256" key="1">
    <source>
        <dbReference type="ARBA" id="ARBA00009235"/>
    </source>
</evidence>
<feature type="domain" description="SIS" evidence="2">
    <location>
        <begin position="43"/>
        <end position="185"/>
    </location>
</feature>
<dbReference type="PROSITE" id="PS51464">
    <property type="entry name" value="SIS"/>
    <property type="match status" value="1"/>
</dbReference>
<comment type="caution">
    <text evidence="3">The sequence shown here is derived from an EMBL/GenBank/DDBJ whole genome shotgun (WGS) entry which is preliminary data.</text>
</comment>
<dbReference type="Gene3D" id="3.40.50.10490">
    <property type="entry name" value="Glucose-6-phosphate isomerase like protein, domain 1"/>
    <property type="match status" value="1"/>
</dbReference>
<dbReference type="GO" id="GO:1901135">
    <property type="term" value="P:carbohydrate derivative metabolic process"/>
    <property type="evidence" value="ECO:0007669"/>
    <property type="project" value="InterPro"/>
</dbReference>
<dbReference type="SUPFAM" id="SSF53697">
    <property type="entry name" value="SIS domain"/>
    <property type="match status" value="1"/>
</dbReference>
<dbReference type="AlphaFoldDB" id="A0A4V2NA64"/>
<protein>
    <submittedName>
        <fullName evidence="3">Sugar isomerase (SIS)</fullName>
    </submittedName>
</protein>
<accession>A0A4V2NA64</accession>